<organism evidence="2 3">
    <name type="scientific">Haloterrigena salina JCM 13891</name>
    <dbReference type="NCBI Taxonomy" id="1227488"/>
    <lineage>
        <taxon>Archaea</taxon>
        <taxon>Methanobacteriati</taxon>
        <taxon>Methanobacteriota</taxon>
        <taxon>Stenosarchaea group</taxon>
        <taxon>Halobacteria</taxon>
        <taxon>Halobacteriales</taxon>
        <taxon>Natrialbaceae</taxon>
        <taxon>Haloterrigena</taxon>
    </lineage>
</organism>
<dbReference type="eggNOG" id="arCOG06301">
    <property type="taxonomic scope" value="Archaea"/>
</dbReference>
<gene>
    <name evidence="2" type="ORF">C477_19964</name>
</gene>
<keyword evidence="3" id="KW-1185">Reference proteome</keyword>
<dbReference type="Proteomes" id="UP000011657">
    <property type="component" value="Unassembled WGS sequence"/>
</dbReference>
<dbReference type="AlphaFoldDB" id="M0BX49"/>
<accession>M0BX49</accession>
<proteinExistence type="predicted"/>
<dbReference type="Gene3D" id="2.60.120.260">
    <property type="entry name" value="Galactose-binding domain-like"/>
    <property type="match status" value="1"/>
</dbReference>
<dbReference type="PROSITE" id="PS51257">
    <property type="entry name" value="PROKAR_LIPOPROTEIN"/>
    <property type="match status" value="1"/>
</dbReference>
<feature type="compositionally biased region" description="Acidic residues" evidence="1">
    <location>
        <begin position="27"/>
        <end position="47"/>
    </location>
</feature>
<comment type="caution">
    <text evidence="2">The sequence shown here is derived from an EMBL/GenBank/DDBJ whole genome shotgun (WGS) entry which is preliminary data.</text>
</comment>
<feature type="compositionally biased region" description="Polar residues" evidence="1">
    <location>
        <begin position="51"/>
        <end position="62"/>
    </location>
</feature>
<evidence type="ECO:0000256" key="1">
    <source>
        <dbReference type="SAM" id="MobiDB-lite"/>
    </source>
</evidence>
<sequence length="220" mass="23836">MHRRTYAIGLGSALATGIAGCSQLSDDGPDEGTDPDETTDPENETDDPNNSPQQPAQATLHNPSFEEELSGWTVGKDLPATPGAEDEPVAHSASTTVDDASDGDRSLELYIEGIADDGTIWVEQSVDVTDAETVTVDVYSRMNSANRMSQVAFFAGEKPDDGLSEEDFNREKDIEDHSGWKPYSYSVGELEGDVTVAVGMNVVWETDITRRFDDVRLETA</sequence>
<dbReference type="RefSeq" id="WP_008896249.1">
    <property type="nucleotide sequence ID" value="NZ_AOIS01000062.1"/>
</dbReference>
<reference evidence="2 3" key="1">
    <citation type="journal article" date="2014" name="PLoS Genet.">
        <title>Phylogenetically driven sequencing of extremely halophilic archaea reveals strategies for static and dynamic osmo-response.</title>
        <authorList>
            <person name="Becker E.A."/>
            <person name="Seitzer P.M."/>
            <person name="Tritt A."/>
            <person name="Larsen D."/>
            <person name="Krusor M."/>
            <person name="Yao A.I."/>
            <person name="Wu D."/>
            <person name="Madern D."/>
            <person name="Eisen J.A."/>
            <person name="Darling A.E."/>
            <person name="Facciotti M.T."/>
        </authorList>
    </citation>
    <scope>NUCLEOTIDE SEQUENCE [LARGE SCALE GENOMIC DNA]</scope>
    <source>
        <strain evidence="2 3">JCM 13891</strain>
    </source>
</reference>
<protein>
    <submittedName>
        <fullName evidence="2">Uncharacterized protein</fullName>
    </submittedName>
</protein>
<evidence type="ECO:0000313" key="3">
    <source>
        <dbReference type="Proteomes" id="UP000011657"/>
    </source>
</evidence>
<dbReference type="EMBL" id="AOIS01000062">
    <property type="protein sequence ID" value="ELZ14692.1"/>
    <property type="molecule type" value="Genomic_DNA"/>
</dbReference>
<feature type="region of interest" description="Disordered" evidence="1">
    <location>
        <begin position="20"/>
        <end position="101"/>
    </location>
</feature>
<dbReference type="PATRIC" id="fig|1227488.3.peg.4003"/>
<evidence type="ECO:0000313" key="2">
    <source>
        <dbReference type="EMBL" id="ELZ14692.1"/>
    </source>
</evidence>
<name>M0BX49_9EURY</name>